<dbReference type="Proteomes" id="UP001152798">
    <property type="component" value="Chromosome 1"/>
</dbReference>
<evidence type="ECO:0000256" key="3">
    <source>
        <dbReference type="ARBA" id="ARBA00022475"/>
    </source>
</evidence>
<evidence type="ECO:0000256" key="5">
    <source>
        <dbReference type="ARBA" id="ARBA00022989"/>
    </source>
</evidence>
<dbReference type="SUPFAM" id="SSF81321">
    <property type="entry name" value="Family A G protein-coupled receptor-like"/>
    <property type="match status" value="1"/>
</dbReference>
<evidence type="ECO:0000256" key="6">
    <source>
        <dbReference type="ARBA" id="ARBA00023040"/>
    </source>
</evidence>
<dbReference type="EMBL" id="OV725077">
    <property type="protein sequence ID" value="CAH1389966.1"/>
    <property type="molecule type" value="Genomic_DNA"/>
</dbReference>
<dbReference type="AlphaFoldDB" id="A0A9P0E1F7"/>
<evidence type="ECO:0000256" key="7">
    <source>
        <dbReference type="ARBA" id="ARBA00023136"/>
    </source>
</evidence>
<evidence type="ECO:0000256" key="1">
    <source>
        <dbReference type="ARBA" id="ARBA00004651"/>
    </source>
</evidence>
<evidence type="ECO:0000256" key="11">
    <source>
        <dbReference type="SAM" id="Phobius"/>
    </source>
</evidence>
<evidence type="ECO:0000256" key="10">
    <source>
        <dbReference type="RuleBase" id="RU000688"/>
    </source>
</evidence>
<keyword evidence="6 10" id="KW-0297">G-protein coupled receptor</keyword>
<dbReference type="OrthoDB" id="10044919at2759"/>
<keyword evidence="7 11" id="KW-0472">Membrane</keyword>
<feature type="transmembrane region" description="Helical" evidence="11">
    <location>
        <begin position="150"/>
        <end position="175"/>
    </location>
</feature>
<name>A0A9P0E1F7_NEZVI</name>
<feature type="transmembrane region" description="Helical" evidence="11">
    <location>
        <begin position="110"/>
        <end position="129"/>
    </location>
</feature>
<protein>
    <recommendedName>
        <fullName evidence="12">G-protein coupled receptors family 1 profile domain-containing protein</fullName>
    </recommendedName>
</protein>
<dbReference type="SMART" id="SM01381">
    <property type="entry name" value="7TM_GPCR_Srsx"/>
    <property type="match status" value="1"/>
</dbReference>
<sequence>MNGGFLLEEDIELSSVDSSRDNATEIVPHYSQPLLTFAAVSTVLIMVVGLVGNLLTIVALLRCPRVRNIAAAFIISLCAADFLFSAVVLPFSASRFIMGTWVHGDTLCKIVPLVTYSNVGVSLLCIAMITINRYIMIAHYGVYTKIYKPLWIGCMIAFCWALSFGMQIPTFLGYWGKYSYDHNLRTCSIMEDEWGRSSKQSLFLIAFVIPCLIIVGCYAKIFWVVHSSESRMRRHAAGNTGKDKRESKTKRNEWKITKMVLAIFLSFLVCYLPITTIKVYDPFVKFPVIHVISYLLLYMSACINPIIYVIMNPQYRQAYKTVLMCQRPRLLSMTPAGSSLGGKSKEDSKTIVSQVSIALTPVHLQDMPEIGDKRL</sequence>
<feature type="transmembrane region" description="Helical" evidence="11">
    <location>
        <begin position="202"/>
        <end position="225"/>
    </location>
</feature>
<organism evidence="13 14">
    <name type="scientific">Nezara viridula</name>
    <name type="common">Southern green stink bug</name>
    <name type="synonym">Cimex viridulus</name>
    <dbReference type="NCBI Taxonomy" id="85310"/>
    <lineage>
        <taxon>Eukaryota</taxon>
        <taxon>Metazoa</taxon>
        <taxon>Ecdysozoa</taxon>
        <taxon>Arthropoda</taxon>
        <taxon>Hexapoda</taxon>
        <taxon>Insecta</taxon>
        <taxon>Pterygota</taxon>
        <taxon>Neoptera</taxon>
        <taxon>Paraneoptera</taxon>
        <taxon>Hemiptera</taxon>
        <taxon>Heteroptera</taxon>
        <taxon>Panheteroptera</taxon>
        <taxon>Pentatomomorpha</taxon>
        <taxon>Pentatomoidea</taxon>
        <taxon>Pentatomidae</taxon>
        <taxon>Pentatominae</taxon>
        <taxon>Nezara</taxon>
    </lineage>
</organism>
<dbReference type="PRINTS" id="PR00237">
    <property type="entry name" value="GPCRRHODOPSN"/>
</dbReference>
<keyword evidence="8 10" id="KW-0675">Receptor</keyword>
<dbReference type="Gene3D" id="1.20.1070.10">
    <property type="entry name" value="Rhodopsin 7-helix transmembrane proteins"/>
    <property type="match status" value="1"/>
</dbReference>
<comment type="subcellular location">
    <subcellularLocation>
        <location evidence="1">Cell membrane</location>
        <topology evidence="1">Multi-pass membrane protein</topology>
    </subcellularLocation>
</comment>
<dbReference type="CDD" id="cd15210">
    <property type="entry name" value="7tmA_GPR84-like"/>
    <property type="match status" value="1"/>
</dbReference>
<keyword evidence="4 10" id="KW-0812">Transmembrane</keyword>
<dbReference type="PROSITE" id="PS50262">
    <property type="entry name" value="G_PROTEIN_RECEP_F1_2"/>
    <property type="match status" value="1"/>
</dbReference>
<dbReference type="InterPro" id="IPR000276">
    <property type="entry name" value="GPCR_Rhodpsn"/>
</dbReference>
<evidence type="ECO:0000256" key="8">
    <source>
        <dbReference type="ARBA" id="ARBA00023170"/>
    </source>
</evidence>
<keyword evidence="14" id="KW-1185">Reference proteome</keyword>
<dbReference type="PANTHER" id="PTHR24228:SF63">
    <property type="entry name" value="G-PROTEIN COUPLED RECEPTOR MOODY"/>
    <property type="match status" value="1"/>
</dbReference>
<evidence type="ECO:0000313" key="14">
    <source>
        <dbReference type="Proteomes" id="UP001152798"/>
    </source>
</evidence>
<evidence type="ECO:0000259" key="12">
    <source>
        <dbReference type="PROSITE" id="PS50262"/>
    </source>
</evidence>
<keyword evidence="9 10" id="KW-0807">Transducer</keyword>
<feature type="domain" description="G-protein coupled receptors family 1 profile" evidence="12">
    <location>
        <begin position="52"/>
        <end position="308"/>
    </location>
</feature>
<dbReference type="InterPro" id="IPR017452">
    <property type="entry name" value="GPCR_Rhodpsn_7TM"/>
</dbReference>
<evidence type="ECO:0000256" key="2">
    <source>
        <dbReference type="ARBA" id="ARBA00010663"/>
    </source>
</evidence>
<dbReference type="PROSITE" id="PS00237">
    <property type="entry name" value="G_PROTEIN_RECEP_F1_1"/>
    <property type="match status" value="1"/>
</dbReference>
<evidence type="ECO:0000313" key="13">
    <source>
        <dbReference type="EMBL" id="CAH1389966.1"/>
    </source>
</evidence>
<dbReference type="GO" id="GO:0005886">
    <property type="term" value="C:plasma membrane"/>
    <property type="evidence" value="ECO:0007669"/>
    <property type="project" value="UniProtKB-SubCell"/>
</dbReference>
<feature type="transmembrane region" description="Helical" evidence="11">
    <location>
        <begin position="34"/>
        <end position="61"/>
    </location>
</feature>
<keyword evidence="5 11" id="KW-1133">Transmembrane helix</keyword>
<feature type="transmembrane region" description="Helical" evidence="11">
    <location>
        <begin position="256"/>
        <end position="274"/>
    </location>
</feature>
<dbReference type="PANTHER" id="PTHR24228">
    <property type="entry name" value="B2 BRADYKININ RECEPTOR/ANGIOTENSIN II RECEPTOR"/>
    <property type="match status" value="1"/>
</dbReference>
<keyword evidence="3" id="KW-1003">Cell membrane</keyword>
<accession>A0A9P0E1F7</accession>
<dbReference type="GO" id="GO:0004930">
    <property type="term" value="F:G protein-coupled receptor activity"/>
    <property type="evidence" value="ECO:0007669"/>
    <property type="project" value="UniProtKB-KW"/>
</dbReference>
<evidence type="ECO:0000256" key="4">
    <source>
        <dbReference type="ARBA" id="ARBA00022692"/>
    </source>
</evidence>
<feature type="transmembrane region" description="Helical" evidence="11">
    <location>
        <begin position="68"/>
        <end position="90"/>
    </location>
</feature>
<proteinExistence type="inferred from homology"/>
<evidence type="ECO:0000256" key="9">
    <source>
        <dbReference type="ARBA" id="ARBA00023224"/>
    </source>
</evidence>
<comment type="similarity">
    <text evidence="2 10">Belongs to the G-protein coupled receptor 1 family.</text>
</comment>
<dbReference type="Pfam" id="PF00001">
    <property type="entry name" value="7tm_1"/>
    <property type="match status" value="1"/>
</dbReference>
<reference evidence="13" key="1">
    <citation type="submission" date="2022-01" db="EMBL/GenBank/DDBJ databases">
        <authorList>
            <person name="King R."/>
        </authorList>
    </citation>
    <scope>NUCLEOTIDE SEQUENCE</scope>
</reference>
<feature type="transmembrane region" description="Helical" evidence="11">
    <location>
        <begin position="286"/>
        <end position="310"/>
    </location>
</feature>
<gene>
    <name evidence="13" type="ORF">NEZAVI_LOCUS1248</name>
</gene>